<dbReference type="OrthoDB" id="4625308at2"/>
<dbReference type="RefSeq" id="WP_083164171.1">
    <property type="nucleotide sequence ID" value="NZ_MVHF01000009.1"/>
</dbReference>
<gene>
    <name evidence="2" type="ORF">BST13_12370</name>
</gene>
<organism evidence="2 3">
    <name type="scientific">Mycobacterium aquaticum</name>
    <dbReference type="NCBI Taxonomy" id="1927124"/>
    <lineage>
        <taxon>Bacteria</taxon>
        <taxon>Bacillati</taxon>
        <taxon>Actinomycetota</taxon>
        <taxon>Actinomycetes</taxon>
        <taxon>Mycobacteriales</taxon>
        <taxon>Mycobacteriaceae</taxon>
        <taxon>Mycobacterium</taxon>
    </lineage>
</organism>
<dbReference type="GO" id="GO:0009306">
    <property type="term" value="P:protein secretion"/>
    <property type="evidence" value="ECO:0007669"/>
    <property type="project" value="InterPro"/>
</dbReference>
<dbReference type="EMBL" id="MVHF01000009">
    <property type="protein sequence ID" value="ORA36335.1"/>
    <property type="molecule type" value="Genomic_DNA"/>
</dbReference>
<evidence type="ECO:0000256" key="1">
    <source>
        <dbReference type="SAM" id="MobiDB-lite"/>
    </source>
</evidence>
<evidence type="ECO:0000313" key="2">
    <source>
        <dbReference type="EMBL" id="ORA36335.1"/>
    </source>
</evidence>
<accession>A0A1X0B2A1</accession>
<sequence length="311" mass="31420">MTQFRADTSAVTGWGQQVSSLSDEVASFVSGAPATSGVQNSHGTIGFPMQDVLDAAQSARGNALGATQSASAKIGDLLKQAAQAYERGDSEAAARLKAQADRMESAQTENGQGIGTVMTKGAQGGPQPAGQVMSQFGQVAGQMMQGMAQPVQGAVQGLSQIPQQAMQGAQGIVQTAMQGAGGGGAAAADAAAKASAAGAGPGAGAPAGQRPPVQSGIMSEERMRELQGLPPFGGDVMGHAGGDVMGHAGGDVIVHGESHPRLPPIYGDWPDNGETLEPGPSQSPPVSRNWPNDDMPDTRTWESPPFLPDKS</sequence>
<evidence type="ECO:0008006" key="4">
    <source>
        <dbReference type="Google" id="ProtNLM"/>
    </source>
</evidence>
<feature type="region of interest" description="Disordered" evidence="1">
    <location>
        <begin position="254"/>
        <end position="311"/>
    </location>
</feature>
<dbReference type="InterPro" id="IPR022536">
    <property type="entry name" value="EspC"/>
</dbReference>
<dbReference type="Proteomes" id="UP000192448">
    <property type="component" value="Unassembled WGS sequence"/>
</dbReference>
<dbReference type="Pfam" id="PF10824">
    <property type="entry name" value="T7SS_ESX_EspC"/>
    <property type="match status" value="1"/>
</dbReference>
<dbReference type="STRING" id="1927124.BST13_12370"/>
<evidence type="ECO:0000313" key="3">
    <source>
        <dbReference type="Proteomes" id="UP000192448"/>
    </source>
</evidence>
<keyword evidence="3" id="KW-1185">Reference proteome</keyword>
<reference evidence="2 3" key="1">
    <citation type="submission" date="2017-02" db="EMBL/GenBank/DDBJ databases">
        <title>The new phylogeny of genus Mycobacterium.</title>
        <authorList>
            <person name="Tortoli E."/>
            <person name="Trovato A."/>
            <person name="Cirillo D.M."/>
        </authorList>
    </citation>
    <scope>NUCLEOTIDE SEQUENCE [LARGE SCALE GENOMIC DNA]</scope>
    <source>
        <strain evidence="2 3">RW6</strain>
    </source>
</reference>
<protein>
    <recommendedName>
        <fullName evidence="4">ESX-1 secretion-associated protein</fullName>
    </recommendedName>
</protein>
<proteinExistence type="predicted"/>
<name>A0A1X0B2A1_9MYCO</name>
<dbReference type="AlphaFoldDB" id="A0A1X0B2A1"/>
<comment type="caution">
    <text evidence="2">The sequence shown here is derived from an EMBL/GenBank/DDBJ whole genome shotgun (WGS) entry which is preliminary data.</text>
</comment>